<dbReference type="Proteomes" id="UP000322000">
    <property type="component" value="Chromosome 3"/>
</dbReference>
<feature type="domain" description="Glucose-methanol-choline oxidoreductase N-terminal" evidence="5">
    <location>
        <begin position="1"/>
        <end position="205"/>
    </location>
</feature>
<dbReference type="OrthoDB" id="269227at2759"/>
<dbReference type="GO" id="GO:0016614">
    <property type="term" value="F:oxidoreductase activity, acting on CH-OH group of donors"/>
    <property type="evidence" value="ECO:0007669"/>
    <property type="project" value="InterPro"/>
</dbReference>
<keyword evidence="7" id="KW-1185">Reference proteome</keyword>
<dbReference type="Pfam" id="PF05199">
    <property type="entry name" value="GMC_oxred_C"/>
    <property type="match status" value="1"/>
</dbReference>
<proteinExistence type="inferred from homology"/>
<protein>
    <submittedName>
        <fullName evidence="8">Glucose dehydrogenase [FAD, quinone]-like</fullName>
    </submittedName>
</protein>
<dbReference type="InterPro" id="IPR012132">
    <property type="entry name" value="GMC_OxRdtase"/>
</dbReference>
<evidence type="ECO:0000256" key="2">
    <source>
        <dbReference type="ARBA" id="ARBA00010790"/>
    </source>
</evidence>
<dbReference type="InterPro" id="IPR036188">
    <property type="entry name" value="FAD/NAD-bd_sf"/>
</dbReference>
<dbReference type="RefSeq" id="XP_026747623.1">
    <property type="nucleotide sequence ID" value="XM_026891822.1"/>
</dbReference>
<comment type="cofactor">
    <cofactor evidence="1">
        <name>FAD</name>
        <dbReference type="ChEBI" id="CHEBI:57692"/>
    </cofactor>
</comment>
<evidence type="ECO:0000259" key="6">
    <source>
        <dbReference type="Pfam" id="PF05199"/>
    </source>
</evidence>
<keyword evidence="3" id="KW-0285">Flavoprotein</keyword>
<dbReference type="SUPFAM" id="SSF54373">
    <property type="entry name" value="FAD-linked reductases, C-terminal domain"/>
    <property type="match status" value="1"/>
</dbReference>
<dbReference type="PANTHER" id="PTHR11552:SF147">
    <property type="entry name" value="CHOLINE DEHYDROGENASE, MITOCHONDRIAL"/>
    <property type="match status" value="1"/>
</dbReference>
<dbReference type="Pfam" id="PF00732">
    <property type="entry name" value="GMC_oxred_N"/>
    <property type="match status" value="1"/>
</dbReference>
<dbReference type="InParanoid" id="A0A7E5X336"/>
<dbReference type="GO" id="GO:0050660">
    <property type="term" value="F:flavin adenine dinucleotide binding"/>
    <property type="evidence" value="ECO:0007669"/>
    <property type="project" value="InterPro"/>
</dbReference>
<dbReference type="Gene3D" id="3.50.50.60">
    <property type="entry name" value="FAD/NAD(P)-binding domain"/>
    <property type="match status" value="1"/>
</dbReference>
<evidence type="ECO:0000256" key="1">
    <source>
        <dbReference type="ARBA" id="ARBA00001974"/>
    </source>
</evidence>
<evidence type="ECO:0000259" key="5">
    <source>
        <dbReference type="Pfam" id="PF00732"/>
    </source>
</evidence>
<dbReference type="GeneID" id="113508740"/>
<sequence>MLYSRGNPSDYEKIYEITQDPTWKWDNMLKYFIMSEQLDDQAVLSSEFGEYHGTDGPIGVTKENREVCDEYLRAFEEAGEDVVVDNVGAGILGYSSSFYHILDGLRTTSSESYLPPLNNNPNLYLTRYSTAKKILFDGDNNVVGVTYLKDGQDVTVFANNEVIVTAGSIKSAQLLMLSGIGPKKHLKNMDITVISDLPVGQNLHNAVGAALVFKTNRKADSEVFDPHEIPAPVIVGYAAFNKSDLFPNYESLNFVIDDHQYMISFCGFTIGIENSICDELYKLTDGTQVLWSNLNVLNPKSRGEIQLRSLNPEDQPVIETGYFSDDQDLEDVVDAILDFIKIESTPFGQDNALQFLPVAEMCNGIEFGSRDYWRCYVLCMTFVSWRDAGTCAIGEVVDTKLAVKGVQRLRVVDTSVFPYALGGAIFAPTVALAEKAAEMIIHDQYQNMAFM</sequence>
<comment type="similarity">
    <text evidence="2">Belongs to the GMC oxidoreductase family.</text>
</comment>
<evidence type="ECO:0000313" key="8">
    <source>
        <dbReference type="RefSeq" id="XP_026747623.1"/>
    </source>
</evidence>
<accession>A0A7E5X336</accession>
<dbReference type="KEGG" id="tnl:113508740"/>
<evidence type="ECO:0000256" key="3">
    <source>
        <dbReference type="ARBA" id="ARBA00022630"/>
    </source>
</evidence>
<dbReference type="PANTHER" id="PTHR11552">
    <property type="entry name" value="GLUCOSE-METHANOL-CHOLINE GMC OXIDOREDUCTASE"/>
    <property type="match status" value="1"/>
</dbReference>
<keyword evidence="4" id="KW-0274">FAD</keyword>
<evidence type="ECO:0000256" key="4">
    <source>
        <dbReference type="ARBA" id="ARBA00022827"/>
    </source>
</evidence>
<dbReference type="InterPro" id="IPR000172">
    <property type="entry name" value="GMC_OxRdtase_N"/>
</dbReference>
<dbReference type="Gene3D" id="3.30.560.10">
    <property type="entry name" value="Glucose Oxidase, domain 3"/>
    <property type="match status" value="1"/>
</dbReference>
<organism evidence="7 8">
    <name type="scientific">Trichoplusia ni</name>
    <name type="common">Cabbage looper</name>
    <dbReference type="NCBI Taxonomy" id="7111"/>
    <lineage>
        <taxon>Eukaryota</taxon>
        <taxon>Metazoa</taxon>
        <taxon>Ecdysozoa</taxon>
        <taxon>Arthropoda</taxon>
        <taxon>Hexapoda</taxon>
        <taxon>Insecta</taxon>
        <taxon>Pterygota</taxon>
        <taxon>Neoptera</taxon>
        <taxon>Endopterygota</taxon>
        <taxon>Lepidoptera</taxon>
        <taxon>Glossata</taxon>
        <taxon>Ditrysia</taxon>
        <taxon>Noctuoidea</taxon>
        <taxon>Noctuidae</taxon>
        <taxon>Plusiinae</taxon>
        <taxon>Trichoplusia</taxon>
    </lineage>
</organism>
<dbReference type="AlphaFoldDB" id="A0A7E5X336"/>
<gene>
    <name evidence="8" type="primary">LOC113508740</name>
</gene>
<dbReference type="SUPFAM" id="SSF51905">
    <property type="entry name" value="FAD/NAD(P)-binding domain"/>
    <property type="match status" value="1"/>
</dbReference>
<evidence type="ECO:0000313" key="7">
    <source>
        <dbReference type="Proteomes" id="UP000322000"/>
    </source>
</evidence>
<name>A0A7E5X336_TRINI</name>
<dbReference type="PIRSF" id="PIRSF000137">
    <property type="entry name" value="Alcohol_oxidase"/>
    <property type="match status" value="1"/>
</dbReference>
<dbReference type="InterPro" id="IPR007867">
    <property type="entry name" value="GMC_OxRtase_C"/>
</dbReference>
<reference evidence="8" key="1">
    <citation type="submission" date="2025-08" db="UniProtKB">
        <authorList>
            <consortium name="RefSeq"/>
        </authorList>
    </citation>
    <scope>IDENTIFICATION</scope>
</reference>
<feature type="domain" description="Glucose-methanol-choline oxidoreductase C-terminal" evidence="6">
    <location>
        <begin position="299"/>
        <end position="433"/>
    </location>
</feature>